<keyword evidence="3" id="KW-1185">Reference proteome</keyword>
<dbReference type="InterPro" id="IPR048623">
    <property type="entry name" value="SDR-like_proteobact"/>
</dbReference>
<reference evidence="2 3" key="1">
    <citation type="submission" date="2023-09" db="EMBL/GenBank/DDBJ databases">
        <authorList>
            <person name="Rey-Velasco X."/>
        </authorList>
    </citation>
    <scope>NUCLEOTIDE SEQUENCE [LARGE SCALE GENOMIC DNA]</scope>
    <source>
        <strain evidence="2 3">F390</strain>
    </source>
</reference>
<evidence type="ECO:0000313" key="2">
    <source>
        <dbReference type="EMBL" id="MDT0575245.1"/>
    </source>
</evidence>
<dbReference type="EMBL" id="JAVRHS010000002">
    <property type="protein sequence ID" value="MDT0575245.1"/>
    <property type="molecule type" value="Genomic_DNA"/>
</dbReference>
<protein>
    <recommendedName>
        <fullName evidence="1">Short chain dehydrogenase-like proteobacteria domain-containing protein</fullName>
    </recommendedName>
</protein>
<evidence type="ECO:0000259" key="1">
    <source>
        <dbReference type="Pfam" id="PF21777"/>
    </source>
</evidence>
<organism evidence="2 3">
    <name type="scientific">Croceicoccus esteveae</name>
    <dbReference type="NCBI Taxonomy" id="3075597"/>
    <lineage>
        <taxon>Bacteria</taxon>
        <taxon>Pseudomonadati</taxon>
        <taxon>Pseudomonadota</taxon>
        <taxon>Alphaproteobacteria</taxon>
        <taxon>Sphingomonadales</taxon>
        <taxon>Erythrobacteraceae</taxon>
        <taxon>Croceicoccus</taxon>
    </lineage>
</organism>
<dbReference type="Proteomes" id="UP001259803">
    <property type="component" value="Unassembled WGS sequence"/>
</dbReference>
<dbReference type="RefSeq" id="WP_311339823.1">
    <property type="nucleotide sequence ID" value="NZ_JAVRHS010000002.1"/>
</dbReference>
<feature type="domain" description="Short chain dehydrogenase-like proteobacteria" evidence="1">
    <location>
        <begin position="25"/>
        <end position="120"/>
    </location>
</feature>
<gene>
    <name evidence="2" type="ORF">RM533_03490</name>
</gene>
<accession>A0ABU2ZF71</accession>
<evidence type="ECO:0000313" key="3">
    <source>
        <dbReference type="Proteomes" id="UP001259803"/>
    </source>
</evidence>
<name>A0ABU2ZF71_9SPHN</name>
<proteinExistence type="predicted"/>
<comment type="caution">
    <text evidence="2">The sequence shown here is derived from an EMBL/GenBank/DDBJ whole genome shotgun (WGS) entry which is preliminary data.</text>
</comment>
<sequence length="123" mass="13450">MDETDPLHGQTGPAARDTVRLLACDMAAADPLAAAACFHTHYLPRIERLVKGASVLILRFDHAEEKPHRWRQQTIADLARRYAPVRINGVAPARASSSPDRLTPTISFACRNAALTGQLILVD</sequence>
<dbReference type="Pfam" id="PF21777">
    <property type="entry name" value="SDR-like"/>
    <property type="match status" value="1"/>
</dbReference>